<dbReference type="AlphaFoldDB" id="A0A4R7IZE2"/>
<accession>A0A4R7IZE2</accession>
<dbReference type="Proteomes" id="UP000295371">
    <property type="component" value="Unassembled WGS sequence"/>
</dbReference>
<comment type="similarity">
    <text evidence="1">Belongs to the YciI family.</text>
</comment>
<dbReference type="Pfam" id="PF03795">
    <property type="entry name" value="YCII"/>
    <property type="match status" value="1"/>
</dbReference>
<dbReference type="SUPFAM" id="SSF54909">
    <property type="entry name" value="Dimeric alpha+beta barrel"/>
    <property type="match status" value="1"/>
</dbReference>
<evidence type="ECO:0000313" key="3">
    <source>
        <dbReference type="EMBL" id="TDT30084.1"/>
    </source>
</evidence>
<evidence type="ECO:0000256" key="1">
    <source>
        <dbReference type="ARBA" id="ARBA00007689"/>
    </source>
</evidence>
<dbReference type="InterPro" id="IPR051807">
    <property type="entry name" value="Sec-metab_biosynth-assoc"/>
</dbReference>
<gene>
    <name evidence="3" type="ORF">CLV29_3108</name>
</gene>
<dbReference type="PANTHER" id="PTHR33606">
    <property type="entry name" value="PROTEIN YCII"/>
    <property type="match status" value="1"/>
</dbReference>
<dbReference type="InterPro" id="IPR011008">
    <property type="entry name" value="Dimeric_a/b-barrel"/>
</dbReference>
<sequence>MLHVVIAHDGTAPGTFERRMKIRPDHMAQGEKMMDAGQFLFGGAIIDGAGKLAGGVLIVDFDSREEIDEWLQEEPYILHKVWDRVEVHPFLVPPQFLSLLPKYAEVSV</sequence>
<evidence type="ECO:0000259" key="2">
    <source>
        <dbReference type="Pfam" id="PF03795"/>
    </source>
</evidence>
<dbReference type="PANTHER" id="PTHR33606:SF3">
    <property type="entry name" value="PROTEIN YCII"/>
    <property type="match status" value="1"/>
</dbReference>
<organism evidence="3 4">
    <name type="scientific">Naumannella halotolerans</name>
    <dbReference type="NCBI Taxonomy" id="993414"/>
    <lineage>
        <taxon>Bacteria</taxon>
        <taxon>Bacillati</taxon>
        <taxon>Actinomycetota</taxon>
        <taxon>Actinomycetes</taxon>
        <taxon>Propionibacteriales</taxon>
        <taxon>Propionibacteriaceae</taxon>
        <taxon>Naumannella</taxon>
    </lineage>
</organism>
<reference evidence="3 4" key="1">
    <citation type="submission" date="2019-03" db="EMBL/GenBank/DDBJ databases">
        <title>Genomic Encyclopedia of Archaeal and Bacterial Type Strains, Phase II (KMG-II): from individual species to whole genera.</title>
        <authorList>
            <person name="Goeker M."/>
        </authorList>
    </citation>
    <scope>NUCLEOTIDE SEQUENCE [LARGE SCALE GENOMIC DNA]</scope>
    <source>
        <strain evidence="3 4">DSM 24323</strain>
    </source>
</reference>
<protein>
    <recommendedName>
        <fullName evidence="2">YCII-related domain-containing protein</fullName>
    </recommendedName>
</protein>
<dbReference type="InterPro" id="IPR005545">
    <property type="entry name" value="YCII"/>
</dbReference>
<dbReference type="Gene3D" id="3.30.70.1060">
    <property type="entry name" value="Dimeric alpha+beta barrel"/>
    <property type="match status" value="1"/>
</dbReference>
<dbReference type="OrthoDB" id="2293521at2"/>
<keyword evidence="4" id="KW-1185">Reference proteome</keyword>
<dbReference type="RefSeq" id="WP_133755980.1">
    <property type="nucleotide sequence ID" value="NZ_SOAW01000003.1"/>
</dbReference>
<name>A0A4R7IZE2_9ACTN</name>
<evidence type="ECO:0000313" key="4">
    <source>
        <dbReference type="Proteomes" id="UP000295371"/>
    </source>
</evidence>
<feature type="domain" description="YCII-related" evidence="2">
    <location>
        <begin position="1"/>
        <end position="90"/>
    </location>
</feature>
<comment type="caution">
    <text evidence="3">The sequence shown here is derived from an EMBL/GenBank/DDBJ whole genome shotgun (WGS) entry which is preliminary data.</text>
</comment>
<dbReference type="EMBL" id="SOAW01000003">
    <property type="protein sequence ID" value="TDT30084.1"/>
    <property type="molecule type" value="Genomic_DNA"/>
</dbReference>
<proteinExistence type="inferred from homology"/>